<dbReference type="AlphaFoldDB" id="A0A3M9N519"/>
<evidence type="ECO:0000256" key="4">
    <source>
        <dbReference type="ARBA" id="ARBA00023136"/>
    </source>
</evidence>
<keyword evidence="7" id="KW-0645">Protease</keyword>
<dbReference type="Proteomes" id="UP000267223">
    <property type="component" value="Unassembled WGS sequence"/>
</dbReference>
<keyword evidence="3 5" id="KW-1133">Transmembrane helix</keyword>
<protein>
    <submittedName>
        <fullName evidence="7">Rhomboid family intramembrane serine protease</fullName>
    </submittedName>
</protein>
<comment type="subcellular location">
    <subcellularLocation>
        <location evidence="1">Membrane</location>
        <topology evidence="1">Multi-pass membrane protein</topology>
    </subcellularLocation>
</comment>
<sequence length="212" mass="23180">MAYNSYRPSQSSTPVVLNLIIINAIVFVAQLVFDKTGLDVTGGTGLGWLTSRIGLWGIGTGLFEPYQLVTHMFAHGGFFHILFNMYALWLFGSSLERLWGPKRFLIFYLVCGLAAGVTEMFLVPVGIAVGASGAIMGLVAAFAYTFPNVQFYILPIPFPIKAKYLAMIYAAFDLFGQFSGFGGNVAHFAHLGGLAMGLILCIIWKKTGRRNF</sequence>
<evidence type="ECO:0000256" key="3">
    <source>
        <dbReference type="ARBA" id="ARBA00022989"/>
    </source>
</evidence>
<name>A0A3M9N519_9BACT</name>
<feature type="domain" description="Peptidase S54 rhomboid" evidence="6">
    <location>
        <begin position="64"/>
        <end position="203"/>
    </location>
</feature>
<evidence type="ECO:0000256" key="1">
    <source>
        <dbReference type="ARBA" id="ARBA00004141"/>
    </source>
</evidence>
<keyword evidence="2 5" id="KW-0812">Transmembrane</keyword>
<feature type="transmembrane region" description="Helical" evidence="5">
    <location>
        <begin position="164"/>
        <end position="181"/>
    </location>
</feature>
<feature type="transmembrane region" description="Helical" evidence="5">
    <location>
        <begin position="12"/>
        <end position="33"/>
    </location>
</feature>
<dbReference type="GO" id="GO:0016020">
    <property type="term" value="C:membrane"/>
    <property type="evidence" value="ECO:0007669"/>
    <property type="project" value="UniProtKB-SubCell"/>
</dbReference>
<proteinExistence type="predicted"/>
<evidence type="ECO:0000256" key="5">
    <source>
        <dbReference type="SAM" id="Phobius"/>
    </source>
</evidence>
<dbReference type="EMBL" id="RJJR01000028">
    <property type="protein sequence ID" value="RNI32098.1"/>
    <property type="molecule type" value="Genomic_DNA"/>
</dbReference>
<comment type="caution">
    <text evidence="7">The sequence shown here is derived from an EMBL/GenBank/DDBJ whole genome shotgun (WGS) entry which is preliminary data.</text>
</comment>
<accession>A0A3M9N519</accession>
<dbReference type="OrthoDB" id="9807874at2"/>
<dbReference type="SUPFAM" id="SSF144091">
    <property type="entry name" value="Rhomboid-like"/>
    <property type="match status" value="1"/>
</dbReference>
<keyword evidence="8" id="KW-1185">Reference proteome</keyword>
<evidence type="ECO:0000256" key="2">
    <source>
        <dbReference type="ARBA" id="ARBA00022692"/>
    </source>
</evidence>
<organism evidence="7 8">
    <name type="scientific">Hanamia caeni</name>
    <dbReference type="NCBI Taxonomy" id="2294116"/>
    <lineage>
        <taxon>Bacteria</taxon>
        <taxon>Pseudomonadati</taxon>
        <taxon>Bacteroidota</taxon>
        <taxon>Chitinophagia</taxon>
        <taxon>Chitinophagales</taxon>
        <taxon>Chitinophagaceae</taxon>
        <taxon>Hanamia</taxon>
    </lineage>
</organism>
<feature type="transmembrane region" description="Helical" evidence="5">
    <location>
        <begin position="104"/>
        <end position="127"/>
    </location>
</feature>
<dbReference type="GO" id="GO:0004252">
    <property type="term" value="F:serine-type endopeptidase activity"/>
    <property type="evidence" value="ECO:0007669"/>
    <property type="project" value="InterPro"/>
</dbReference>
<evidence type="ECO:0000313" key="7">
    <source>
        <dbReference type="EMBL" id="RNI32098.1"/>
    </source>
</evidence>
<dbReference type="GO" id="GO:0006508">
    <property type="term" value="P:proteolysis"/>
    <property type="evidence" value="ECO:0007669"/>
    <property type="project" value="UniProtKB-KW"/>
</dbReference>
<evidence type="ECO:0000259" key="6">
    <source>
        <dbReference type="Pfam" id="PF01694"/>
    </source>
</evidence>
<dbReference type="InterPro" id="IPR022764">
    <property type="entry name" value="Peptidase_S54_rhomboid_dom"/>
</dbReference>
<reference evidence="7 8" key="1">
    <citation type="submission" date="2018-11" db="EMBL/GenBank/DDBJ databases">
        <title>Draft genome sequence of Ferruginibacter sp. BO-59.</title>
        <authorList>
            <person name="Im W.T."/>
        </authorList>
    </citation>
    <scope>NUCLEOTIDE SEQUENCE [LARGE SCALE GENOMIC DNA]</scope>
    <source>
        <strain evidence="7 8">BO-59</strain>
    </source>
</reference>
<dbReference type="PANTHER" id="PTHR43731">
    <property type="entry name" value="RHOMBOID PROTEASE"/>
    <property type="match status" value="1"/>
</dbReference>
<dbReference type="InterPro" id="IPR050925">
    <property type="entry name" value="Rhomboid_protease_S54"/>
</dbReference>
<dbReference type="PANTHER" id="PTHR43731:SF26">
    <property type="entry name" value="RHOMBOID-LIKE PROTEIN 10, CHLOROPLASTIC"/>
    <property type="match status" value="1"/>
</dbReference>
<evidence type="ECO:0000313" key="8">
    <source>
        <dbReference type="Proteomes" id="UP000267223"/>
    </source>
</evidence>
<feature type="transmembrane region" description="Helical" evidence="5">
    <location>
        <begin position="187"/>
        <end position="204"/>
    </location>
</feature>
<feature type="transmembrane region" description="Helical" evidence="5">
    <location>
        <begin position="133"/>
        <end position="152"/>
    </location>
</feature>
<dbReference type="InterPro" id="IPR035952">
    <property type="entry name" value="Rhomboid-like_sf"/>
</dbReference>
<keyword evidence="4 5" id="KW-0472">Membrane</keyword>
<dbReference type="Gene3D" id="1.20.1540.10">
    <property type="entry name" value="Rhomboid-like"/>
    <property type="match status" value="1"/>
</dbReference>
<dbReference type="Pfam" id="PF01694">
    <property type="entry name" value="Rhomboid"/>
    <property type="match status" value="1"/>
</dbReference>
<dbReference type="RefSeq" id="WP_123122656.1">
    <property type="nucleotide sequence ID" value="NZ_RJJR01000028.1"/>
</dbReference>
<feature type="transmembrane region" description="Helical" evidence="5">
    <location>
        <begin position="72"/>
        <end position="92"/>
    </location>
</feature>
<keyword evidence="7" id="KW-0378">Hydrolase</keyword>
<gene>
    <name evidence="7" type="ORF">EFY79_20625</name>
</gene>